<accession>A0ABV2HJ40</accession>
<comment type="caution">
    <text evidence="2">The sequence shown here is derived from an EMBL/GenBank/DDBJ whole genome shotgun (WGS) entry which is preliminary data.</text>
</comment>
<organism evidence="2 3">
    <name type="scientific">Bartonella silvatica</name>
    <dbReference type="NCBI Taxonomy" id="357760"/>
    <lineage>
        <taxon>Bacteria</taxon>
        <taxon>Pseudomonadati</taxon>
        <taxon>Pseudomonadota</taxon>
        <taxon>Alphaproteobacteria</taxon>
        <taxon>Hyphomicrobiales</taxon>
        <taxon>Bartonellaceae</taxon>
        <taxon>Bartonella</taxon>
    </lineage>
</organism>
<dbReference type="EMBL" id="JBEPLI010000074">
    <property type="protein sequence ID" value="MET3590586.1"/>
    <property type="molecule type" value="Genomic_DNA"/>
</dbReference>
<name>A0ABV2HJ40_9HYPH</name>
<dbReference type="Pfam" id="PF14411">
    <property type="entry name" value="LHH"/>
    <property type="match status" value="1"/>
</dbReference>
<sequence length="125" mass="14376">MDKEKSMGAAEPGEFKGQKVYQEDELFDPETVSSWKEKGHIITGTNVERMASGRAPIGVDCRPIMLHPVTQEQDSPLVEVLYSFYQGRSFVAPMKPKTNFIRKVICWISKKILSRKKRKSNYCKY</sequence>
<protein>
    <recommendedName>
        <fullName evidence="1">LHH domain-containing protein</fullName>
    </recommendedName>
</protein>
<dbReference type="InterPro" id="IPR026834">
    <property type="entry name" value="LHH"/>
</dbReference>
<feature type="domain" description="LHH" evidence="1">
    <location>
        <begin position="45"/>
        <end position="89"/>
    </location>
</feature>
<reference evidence="2 3" key="1">
    <citation type="submission" date="2024-06" db="EMBL/GenBank/DDBJ databases">
        <title>Genomic Encyclopedia of Type Strains, Phase IV (KMG-IV): sequencing the most valuable type-strain genomes for metagenomic binning, comparative biology and taxonomic classification.</title>
        <authorList>
            <person name="Goeker M."/>
        </authorList>
    </citation>
    <scope>NUCLEOTIDE SEQUENCE [LARGE SCALE GENOMIC DNA]</scope>
    <source>
        <strain evidence="2 3">DSM 23649</strain>
    </source>
</reference>
<evidence type="ECO:0000313" key="3">
    <source>
        <dbReference type="Proteomes" id="UP001549086"/>
    </source>
</evidence>
<evidence type="ECO:0000259" key="1">
    <source>
        <dbReference type="Pfam" id="PF14411"/>
    </source>
</evidence>
<keyword evidence="3" id="KW-1185">Reference proteome</keyword>
<dbReference type="RefSeq" id="WP_354190964.1">
    <property type="nucleotide sequence ID" value="NZ_JBEPLI010000074.1"/>
</dbReference>
<evidence type="ECO:0000313" key="2">
    <source>
        <dbReference type="EMBL" id="MET3590586.1"/>
    </source>
</evidence>
<proteinExistence type="predicted"/>
<dbReference type="Proteomes" id="UP001549086">
    <property type="component" value="Unassembled WGS sequence"/>
</dbReference>
<gene>
    <name evidence="2" type="ORF">ABID23_001702</name>
</gene>